<dbReference type="EMBL" id="GL945481">
    <property type="protein sequence ID" value="EGN98556.1"/>
    <property type="molecule type" value="Genomic_DNA"/>
</dbReference>
<dbReference type="HOGENOM" id="CLU_046438_0_0_1"/>
<feature type="region of interest" description="Disordered" evidence="1">
    <location>
        <begin position="216"/>
        <end position="235"/>
    </location>
</feature>
<dbReference type="InParanoid" id="F8Q084"/>
<dbReference type="OMA" id="EALHEFC"/>
<feature type="compositionally biased region" description="Low complexity" evidence="1">
    <location>
        <begin position="220"/>
        <end position="231"/>
    </location>
</feature>
<dbReference type="OrthoDB" id="3358956at2759"/>
<dbReference type="STRING" id="936435.F8Q084"/>
<dbReference type="Proteomes" id="UP000008063">
    <property type="component" value="Unassembled WGS sequence"/>
</dbReference>
<feature type="region of interest" description="Disordered" evidence="1">
    <location>
        <begin position="253"/>
        <end position="294"/>
    </location>
</feature>
<protein>
    <recommendedName>
        <fullName evidence="4">Origin recognition complex subunit 6</fullName>
    </recommendedName>
</protein>
<sequence length="422" mass="46869">MATIHINQLRSLCLRKETFEKAKSLLHLAQTRTGPGSGYTLASGANGLPAICAHLASQALGNTDVPEHIAQSATCLDRKTFVKALNTVRAALQSQEPGGSQVLTFETLVRAYKLTPMRKAIQSMEEVEDTFLDNALTRRRYSTNVALLKCAVFYWTYSLMERVEPIRVSSLAHRYDFNPKPLKDLVDALDKRCGENSTQIRIDTKEVHVTQVSPLKMRNSASPTKSPSKSALRGRTLELTPAKALAQKRGVVFSQETLSGPDDDLQPETPSKRRRVESPIKATGHTPHKRSHLVTPTSTSAFHLALSGTIHHAPPTEEPSPFLSTVNKIPPPVSSPSTPRRTRKPQSTPAEPSYAMDVDEPEQHAQPSRRRFRPIFLDSKQWCSRDPKLEAIWARAQRHVEGMTSLYGNPLQKYGHQHTAAT</sequence>
<name>F8Q084_SERL3</name>
<evidence type="ECO:0000313" key="3">
    <source>
        <dbReference type="Proteomes" id="UP000008063"/>
    </source>
</evidence>
<feature type="region of interest" description="Disordered" evidence="1">
    <location>
        <begin position="310"/>
        <end position="369"/>
    </location>
</feature>
<proteinExistence type="predicted"/>
<accession>F8Q084</accession>
<evidence type="ECO:0000256" key="1">
    <source>
        <dbReference type="SAM" id="MobiDB-lite"/>
    </source>
</evidence>
<gene>
    <name evidence="2" type="ORF">SERLA73DRAFT_74752</name>
</gene>
<dbReference type="AlphaFoldDB" id="F8Q084"/>
<evidence type="ECO:0008006" key="4">
    <source>
        <dbReference type="Google" id="ProtNLM"/>
    </source>
</evidence>
<feature type="compositionally biased region" description="Low complexity" evidence="1">
    <location>
        <begin position="335"/>
        <end position="349"/>
    </location>
</feature>
<evidence type="ECO:0000313" key="2">
    <source>
        <dbReference type="EMBL" id="EGN98556.1"/>
    </source>
</evidence>
<keyword evidence="3" id="KW-1185">Reference proteome</keyword>
<organism evidence="3">
    <name type="scientific">Serpula lacrymans var. lacrymans (strain S7.3)</name>
    <name type="common">Dry rot fungus</name>
    <dbReference type="NCBI Taxonomy" id="936435"/>
    <lineage>
        <taxon>Eukaryota</taxon>
        <taxon>Fungi</taxon>
        <taxon>Dikarya</taxon>
        <taxon>Basidiomycota</taxon>
        <taxon>Agaricomycotina</taxon>
        <taxon>Agaricomycetes</taxon>
        <taxon>Agaricomycetidae</taxon>
        <taxon>Boletales</taxon>
        <taxon>Coniophorineae</taxon>
        <taxon>Serpulaceae</taxon>
        <taxon>Serpula</taxon>
    </lineage>
</organism>
<reference evidence="3" key="1">
    <citation type="journal article" date="2011" name="Science">
        <title>The plant cell wall-decomposing machinery underlies the functional diversity of forest fungi.</title>
        <authorList>
            <person name="Eastwood D.C."/>
            <person name="Floudas D."/>
            <person name="Binder M."/>
            <person name="Majcherczyk A."/>
            <person name="Schneider P."/>
            <person name="Aerts A."/>
            <person name="Asiegbu F.O."/>
            <person name="Baker S.E."/>
            <person name="Barry K."/>
            <person name="Bendiksby M."/>
            <person name="Blumentritt M."/>
            <person name="Coutinho P.M."/>
            <person name="Cullen D."/>
            <person name="de Vries R.P."/>
            <person name="Gathman A."/>
            <person name="Goodell B."/>
            <person name="Henrissat B."/>
            <person name="Ihrmark K."/>
            <person name="Kauserud H."/>
            <person name="Kohler A."/>
            <person name="LaButti K."/>
            <person name="Lapidus A."/>
            <person name="Lavin J.L."/>
            <person name="Lee Y.-H."/>
            <person name="Lindquist E."/>
            <person name="Lilly W."/>
            <person name="Lucas S."/>
            <person name="Morin E."/>
            <person name="Murat C."/>
            <person name="Oguiza J.A."/>
            <person name="Park J."/>
            <person name="Pisabarro A.G."/>
            <person name="Riley R."/>
            <person name="Rosling A."/>
            <person name="Salamov A."/>
            <person name="Schmidt O."/>
            <person name="Schmutz J."/>
            <person name="Skrede I."/>
            <person name="Stenlid J."/>
            <person name="Wiebenga A."/>
            <person name="Xie X."/>
            <person name="Kuees U."/>
            <person name="Hibbett D.S."/>
            <person name="Hoffmeister D."/>
            <person name="Hoegberg N."/>
            <person name="Martin F."/>
            <person name="Grigoriev I.V."/>
            <person name="Watkinson S.C."/>
        </authorList>
    </citation>
    <scope>NUCLEOTIDE SEQUENCE [LARGE SCALE GENOMIC DNA]</scope>
    <source>
        <strain evidence="3">strain S7.3</strain>
    </source>
</reference>